<dbReference type="Proteomes" id="UP000828390">
    <property type="component" value="Unassembled WGS sequence"/>
</dbReference>
<feature type="region of interest" description="Disordered" evidence="1">
    <location>
        <begin position="25"/>
        <end position="48"/>
    </location>
</feature>
<accession>A0A9D4CSV8</accession>
<protein>
    <submittedName>
        <fullName evidence="2">Uncharacterized protein</fullName>
    </submittedName>
</protein>
<gene>
    <name evidence="2" type="ORF">DPMN_055691</name>
</gene>
<dbReference type="EMBL" id="JAIWYP010000012">
    <property type="protein sequence ID" value="KAH3729713.1"/>
    <property type="molecule type" value="Genomic_DNA"/>
</dbReference>
<evidence type="ECO:0000256" key="1">
    <source>
        <dbReference type="SAM" id="MobiDB-lite"/>
    </source>
</evidence>
<keyword evidence="3" id="KW-1185">Reference proteome</keyword>
<evidence type="ECO:0000313" key="3">
    <source>
        <dbReference type="Proteomes" id="UP000828390"/>
    </source>
</evidence>
<organism evidence="2 3">
    <name type="scientific">Dreissena polymorpha</name>
    <name type="common">Zebra mussel</name>
    <name type="synonym">Mytilus polymorpha</name>
    <dbReference type="NCBI Taxonomy" id="45954"/>
    <lineage>
        <taxon>Eukaryota</taxon>
        <taxon>Metazoa</taxon>
        <taxon>Spiralia</taxon>
        <taxon>Lophotrochozoa</taxon>
        <taxon>Mollusca</taxon>
        <taxon>Bivalvia</taxon>
        <taxon>Autobranchia</taxon>
        <taxon>Heteroconchia</taxon>
        <taxon>Euheterodonta</taxon>
        <taxon>Imparidentia</taxon>
        <taxon>Neoheterodontei</taxon>
        <taxon>Myida</taxon>
        <taxon>Dreissenoidea</taxon>
        <taxon>Dreissenidae</taxon>
        <taxon>Dreissena</taxon>
    </lineage>
</organism>
<feature type="non-terminal residue" evidence="2">
    <location>
        <position position="99"/>
    </location>
</feature>
<reference evidence="2" key="1">
    <citation type="journal article" date="2019" name="bioRxiv">
        <title>The Genome of the Zebra Mussel, Dreissena polymorpha: A Resource for Invasive Species Research.</title>
        <authorList>
            <person name="McCartney M.A."/>
            <person name="Auch B."/>
            <person name="Kono T."/>
            <person name="Mallez S."/>
            <person name="Zhang Y."/>
            <person name="Obille A."/>
            <person name="Becker A."/>
            <person name="Abrahante J.E."/>
            <person name="Garbe J."/>
            <person name="Badalamenti J.P."/>
            <person name="Herman A."/>
            <person name="Mangelson H."/>
            <person name="Liachko I."/>
            <person name="Sullivan S."/>
            <person name="Sone E.D."/>
            <person name="Koren S."/>
            <person name="Silverstein K.A.T."/>
            <person name="Beckman K.B."/>
            <person name="Gohl D.M."/>
        </authorList>
    </citation>
    <scope>NUCLEOTIDE SEQUENCE</scope>
    <source>
        <strain evidence="2">Duluth1</strain>
        <tissue evidence="2">Whole animal</tissue>
    </source>
</reference>
<dbReference type="AlphaFoldDB" id="A0A9D4CSV8"/>
<evidence type="ECO:0000313" key="2">
    <source>
        <dbReference type="EMBL" id="KAH3729713.1"/>
    </source>
</evidence>
<comment type="caution">
    <text evidence="2">The sequence shown here is derived from an EMBL/GenBank/DDBJ whole genome shotgun (WGS) entry which is preliminary data.</text>
</comment>
<name>A0A9D4CSV8_DREPO</name>
<dbReference type="Gene3D" id="3.30.360.10">
    <property type="entry name" value="Dihydrodipicolinate Reductase, domain 2"/>
    <property type="match status" value="1"/>
</dbReference>
<dbReference type="Gene3D" id="3.40.50.720">
    <property type="entry name" value="NAD(P)-binding Rossmann-like Domain"/>
    <property type="match status" value="1"/>
</dbReference>
<proteinExistence type="predicted"/>
<sequence length="99" mass="10749">DLTLTVRRTKQRSPREKVMRFTLADGTVIEETPEKPASTPQGGAGPKKPGLFMEDFLQFVGKVQGTIDPSADMARTLHCIQVAADIHGLMGLAVERSSI</sequence>
<reference evidence="2" key="2">
    <citation type="submission" date="2020-11" db="EMBL/GenBank/DDBJ databases">
        <authorList>
            <person name="McCartney M.A."/>
            <person name="Auch B."/>
            <person name="Kono T."/>
            <person name="Mallez S."/>
            <person name="Becker A."/>
            <person name="Gohl D.M."/>
            <person name="Silverstein K.A.T."/>
            <person name="Koren S."/>
            <person name="Bechman K.B."/>
            <person name="Herman A."/>
            <person name="Abrahante J.E."/>
            <person name="Garbe J."/>
        </authorList>
    </citation>
    <scope>NUCLEOTIDE SEQUENCE</scope>
    <source>
        <strain evidence="2">Duluth1</strain>
        <tissue evidence="2">Whole animal</tissue>
    </source>
</reference>